<gene>
    <name evidence="2" type="ORF">IAB06_04225</name>
</gene>
<feature type="transmembrane region" description="Helical" evidence="1">
    <location>
        <begin position="772"/>
        <end position="793"/>
    </location>
</feature>
<dbReference type="InterPro" id="IPR001036">
    <property type="entry name" value="Acrflvin-R"/>
</dbReference>
<feature type="transmembrane region" description="Helical" evidence="1">
    <location>
        <begin position="221"/>
        <end position="238"/>
    </location>
</feature>
<keyword evidence="1" id="KW-0812">Transmembrane</keyword>
<dbReference type="SUPFAM" id="SSF82866">
    <property type="entry name" value="Multidrug efflux transporter AcrB transmembrane domain"/>
    <property type="match status" value="2"/>
</dbReference>
<feature type="transmembrane region" description="Helical" evidence="1">
    <location>
        <begin position="195"/>
        <end position="214"/>
    </location>
</feature>
<dbReference type="Pfam" id="PF00873">
    <property type="entry name" value="ACR_tran"/>
    <property type="match status" value="1"/>
</dbReference>
<dbReference type="PANTHER" id="PTHR32063:SF0">
    <property type="entry name" value="SWARMING MOTILITY PROTEIN SWRC"/>
    <property type="match status" value="1"/>
</dbReference>
<reference evidence="2" key="2">
    <citation type="journal article" date="2021" name="PeerJ">
        <title>Extensive microbial diversity within the chicken gut microbiome revealed by metagenomics and culture.</title>
        <authorList>
            <person name="Gilroy R."/>
            <person name="Ravi A."/>
            <person name="Getino M."/>
            <person name="Pursley I."/>
            <person name="Horton D.L."/>
            <person name="Alikhan N.F."/>
            <person name="Baker D."/>
            <person name="Gharbi K."/>
            <person name="Hall N."/>
            <person name="Watson M."/>
            <person name="Adriaenssens E.M."/>
            <person name="Foster-Nyarko E."/>
            <person name="Jarju S."/>
            <person name="Secka A."/>
            <person name="Antonio M."/>
            <person name="Oren A."/>
            <person name="Chaudhuri R.R."/>
            <person name="La Ragione R."/>
            <person name="Hildebrand F."/>
            <person name="Pallen M.J."/>
        </authorList>
    </citation>
    <scope>NUCLEOTIDE SEQUENCE</scope>
    <source>
        <strain evidence="2">CHK160-1198</strain>
    </source>
</reference>
<dbReference type="SUPFAM" id="SSF82714">
    <property type="entry name" value="Multidrug efflux transporter AcrB TolC docking domain, DN and DC subdomains"/>
    <property type="match status" value="2"/>
</dbReference>
<dbReference type="AlphaFoldDB" id="A0A9D1MPW5"/>
<dbReference type="Gene3D" id="1.20.1640.10">
    <property type="entry name" value="Multidrug efflux transporter AcrB transmembrane domain"/>
    <property type="match status" value="2"/>
</dbReference>
<name>A0A9D1MPW5_9FIRM</name>
<sequence>AFVLSSDLRSRGEIRKVFEDVIKDELQRVEGVSEVNVYGAGEREFKILVDPYKLSLYNISLQTVYEAINAANTNTPGGSVSEQGTELVVRTIGKFDNIDDIRSVVIKNDKGRVVRLLDLADVQDDWEEEISYARSNGVPSVVIAAQKQSGTNTVEVTDGILQAMAKLEAEELPQDIKVALVNDQSHFIRENVEDVWSAILFGGFFALVITYLFLRSFRATIIGGIAIPTSIIATFVIMREMNFTLNNMSLMGLSLAVGVLIDDAIVVIENIFRHLEKGKNPLVAAQEGTEEIFLAILATSLSLIAVFVPIGSMGDTVGQFFRQFGMTVAFSVAFSLLIAYTMTPMLSAYWLKRETSAETTRPKLVQKILDKFEAMFQATKSFYEDFMLVALKIPKKIMLISLATLLFNIALVPFMGFELQPTYDSGQFSVSFKAPVGTDIDKMKEIMRPIEEQIASLPEVEIVSMRLGGTRNQPSQGIIDVRLVAQAERERSMMDVMDELRRKFRNEEAVSLAVISGQGSGRGDKRPVQIGLRGPDITNLERYANELASLIRELPGATDVDVSTSEPEAEIIVKVDDTKASALGLTSANVGRMVKTAFQGRTTSNSFTFGDKDYAIRIQLAKADRKNLDDVKNLIVSGTKEEFVRLSDIADVKLSSGPTRIDREGRQRQLVVYANVVGTTPGEIITTIERELIPKLNLETGYRYKLIGQADTMSKTFDEMAKALVLAVLMIYMVLAAQFESFIQPLIIMLALPFALTGAILGLLVVGQTVNMMSLIGFTMLLGLVTKNAILLVDYANKARVKGLSVQAAVLEACSLRLRPILMTTFATVLGMLPIALGLGSGAELRQSMGVVLIGGLFTSTILTLVVVPLVYIAVEDYLVRRRERRSSRSY</sequence>
<feature type="transmembrane region" description="Helical" evidence="1">
    <location>
        <begin position="324"/>
        <end position="351"/>
    </location>
</feature>
<keyword evidence="1" id="KW-0472">Membrane</keyword>
<dbReference type="PRINTS" id="PR00702">
    <property type="entry name" value="ACRIFLAVINRP"/>
</dbReference>
<dbReference type="SUPFAM" id="SSF82693">
    <property type="entry name" value="Multidrug efflux transporter AcrB pore domain, PN1, PN2, PC1 and PC2 subdomains"/>
    <property type="match status" value="2"/>
</dbReference>
<dbReference type="Gene3D" id="3.30.70.1440">
    <property type="entry name" value="Multidrug efflux transporter AcrB pore domain"/>
    <property type="match status" value="1"/>
</dbReference>
<organism evidence="2 3">
    <name type="scientific">Candidatus Avacidaminococcus intestinavium</name>
    <dbReference type="NCBI Taxonomy" id="2840684"/>
    <lineage>
        <taxon>Bacteria</taxon>
        <taxon>Bacillati</taxon>
        <taxon>Bacillota</taxon>
        <taxon>Negativicutes</taxon>
        <taxon>Acidaminococcales</taxon>
        <taxon>Acidaminococcaceae</taxon>
        <taxon>Acidaminococcaceae incertae sedis</taxon>
        <taxon>Candidatus Avacidaminococcus</taxon>
    </lineage>
</organism>
<reference evidence="2" key="1">
    <citation type="submission" date="2020-10" db="EMBL/GenBank/DDBJ databases">
        <authorList>
            <person name="Gilroy R."/>
        </authorList>
    </citation>
    <scope>NUCLEOTIDE SEQUENCE</scope>
    <source>
        <strain evidence="2">CHK160-1198</strain>
    </source>
</reference>
<feature type="transmembrane region" description="Helical" evidence="1">
    <location>
        <begin position="397"/>
        <end position="417"/>
    </location>
</feature>
<dbReference type="GO" id="GO:0005886">
    <property type="term" value="C:plasma membrane"/>
    <property type="evidence" value="ECO:0007669"/>
    <property type="project" value="TreeGrafter"/>
</dbReference>
<dbReference type="Gene3D" id="3.30.2090.10">
    <property type="entry name" value="Multidrug efflux transporter AcrB TolC docking domain, DN and DC subdomains"/>
    <property type="match status" value="2"/>
</dbReference>
<proteinExistence type="predicted"/>
<feature type="transmembrane region" description="Helical" evidence="1">
    <location>
        <begin position="250"/>
        <end position="272"/>
    </location>
</feature>
<feature type="non-terminal residue" evidence="2">
    <location>
        <position position="1"/>
    </location>
</feature>
<dbReference type="PANTHER" id="PTHR32063">
    <property type="match status" value="1"/>
</dbReference>
<evidence type="ECO:0000256" key="1">
    <source>
        <dbReference type="SAM" id="Phobius"/>
    </source>
</evidence>
<dbReference type="EMBL" id="DVNI01000063">
    <property type="protein sequence ID" value="HIU64232.1"/>
    <property type="molecule type" value="Genomic_DNA"/>
</dbReference>
<dbReference type="GO" id="GO:0042910">
    <property type="term" value="F:xenobiotic transmembrane transporter activity"/>
    <property type="evidence" value="ECO:0007669"/>
    <property type="project" value="TreeGrafter"/>
</dbReference>
<feature type="transmembrane region" description="Helical" evidence="1">
    <location>
        <begin position="292"/>
        <end position="312"/>
    </location>
</feature>
<feature type="transmembrane region" description="Helical" evidence="1">
    <location>
        <begin position="851"/>
        <end position="875"/>
    </location>
</feature>
<feature type="transmembrane region" description="Helical" evidence="1">
    <location>
        <begin position="746"/>
        <end position="766"/>
    </location>
</feature>
<protein>
    <submittedName>
        <fullName evidence="2">Efflux RND transporter permease subunit</fullName>
    </submittedName>
</protein>
<dbReference type="Proteomes" id="UP000824099">
    <property type="component" value="Unassembled WGS sequence"/>
</dbReference>
<dbReference type="InterPro" id="IPR027463">
    <property type="entry name" value="AcrB_DN_DC_subdom"/>
</dbReference>
<comment type="caution">
    <text evidence="2">The sequence shown here is derived from an EMBL/GenBank/DDBJ whole genome shotgun (WGS) entry which is preliminary data.</text>
</comment>
<keyword evidence="1" id="KW-1133">Transmembrane helix</keyword>
<feature type="transmembrane region" description="Helical" evidence="1">
    <location>
        <begin position="821"/>
        <end position="839"/>
    </location>
</feature>
<evidence type="ECO:0000313" key="2">
    <source>
        <dbReference type="EMBL" id="HIU64232.1"/>
    </source>
</evidence>
<evidence type="ECO:0000313" key="3">
    <source>
        <dbReference type="Proteomes" id="UP000824099"/>
    </source>
</evidence>
<accession>A0A9D1MPW5</accession>
<dbReference type="Gene3D" id="3.30.70.1430">
    <property type="entry name" value="Multidrug efflux transporter AcrB pore domain"/>
    <property type="match status" value="1"/>
</dbReference>
<dbReference type="Gene3D" id="3.30.70.1320">
    <property type="entry name" value="Multidrug efflux transporter AcrB pore domain like"/>
    <property type="match status" value="1"/>
</dbReference>
<feature type="transmembrane region" description="Helical" evidence="1">
    <location>
        <begin position="720"/>
        <end position="739"/>
    </location>
</feature>